<evidence type="ECO:0000256" key="1">
    <source>
        <dbReference type="ARBA" id="ARBA00022723"/>
    </source>
</evidence>
<dbReference type="PANTHER" id="PTHR11474:SF127">
    <property type="entry name" value="TYROSINASE COPPER-BINDING DOMAIN-CONTAINING PROTEIN"/>
    <property type="match status" value="1"/>
</dbReference>
<accession>A0A9P6ABG1</accession>
<proteinExistence type="predicted"/>
<evidence type="ECO:0000313" key="5">
    <source>
        <dbReference type="Proteomes" id="UP000807025"/>
    </source>
</evidence>
<dbReference type="SUPFAM" id="SSF48056">
    <property type="entry name" value="Di-copper centre-containing domain"/>
    <property type="match status" value="1"/>
</dbReference>
<gene>
    <name evidence="4" type="ORF">BDN71DRAFT_1438229</name>
</gene>
<evidence type="ECO:0000259" key="3">
    <source>
        <dbReference type="PROSITE" id="PS00498"/>
    </source>
</evidence>
<name>A0A9P6ABG1_PLEER</name>
<feature type="domain" description="Tyrosinase copper-binding" evidence="3">
    <location>
        <begin position="209"/>
        <end position="220"/>
    </location>
</feature>
<dbReference type="Gene3D" id="1.10.1280.10">
    <property type="entry name" value="Di-copper center containing domain from catechol oxidase"/>
    <property type="match status" value="1"/>
</dbReference>
<dbReference type="InterPro" id="IPR008922">
    <property type="entry name" value="Di-copper_centre_dom_sf"/>
</dbReference>
<dbReference type="GO" id="GO:0016491">
    <property type="term" value="F:oxidoreductase activity"/>
    <property type="evidence" value="ECO:0007669"/>
    <property type="project" value="InterPro"/>
</dbReference>
<evidence type="ECO:0000259" key="2">
    <source>
        <dbReference type="PROSITE" id="PS00497"/>
    </source>
</evidence>
<dbReference type="PRINTS" id="PR00092">
    <property type="entry name" value="TYROSINASE"/>
</dbReference>
<dbReference type="PROSITE" id="PS00498">
    <property type="entry name" value="TYROSINASE_2"/>
    <property type="match status" value="1"/>
</dbReference>
<protein>
    <submittedName>
        <fullName evidence="4">Di-copper centre-containing protein</fullName>
    </submittedName>
</protein>
<dbReference type="OrthoDB" id="6132182at2759"/>
<dbReference type="PANTHER" id="PTHR11474">
    <property type="entry name" value="TYROSINASE FAMILY MEMBER"/>
    <property type="match status" value="1"/>
</dbReference>
<keyword evidence="5" id="KW-1185">Reference proteome</keyword>
<evidence type="ECO:0000313" key="4">
    <source>
        <dbReference type="EMBL" id="KAF9501644.1"/>
    </source>
</evidence>
<comment type="caution">
    <text evidence="4">The sequence shown here is derived from an EMBL/GenBank/DDBJ whole genome shotgun (WGS) entry which is preliminary data.</text>
</comment>
<dbReference type="Pfam" id="PF00264">
    <property type="entry name" value="Tyrosinase"/>
    <property type="match status" value="1"/>
</dbReference>
<organism evidence="4 5">
    <name type="scientific">Pleurotus eryngii</name>
    <name type="common">Boletus of the steppes</name>
    <dbReference type="NCBI Taxonomy" id="5323"/>
    <lineage>
        <taxon>Eukaryota</taxon>
        <taxon>Fungi</taxon>
        <taxon>Dikarya</taxon>
        <taxon>Basidiomycota</taxon>
        <taxon>Agaricomycotina</taxon>
        <taxon>Agaricomycetes</taxon>
        <taxon>Agaricomycetidae</taxon>
        <taxon>Agaricales</taxon>
        <taxon>Pleurotineae</taxon>
        <taxon>Pleurotaceae</taxon>
        <taxon>Pleurotus</taxon>
    </lineage>
</organism>
<dbReference type="InterPro" id="IPR050316">
    <property type="entry name" value="Tyrosinase/Hemocyanin"/>
</dbReference>
<reference evidence="4" key="1">
    <citation type="submission" date="2020-11" db="EMBL/GenBank/DDBJ databases">
        <authorList>
            <consortium name="DOE Joint Genome Institute"/>
            <person name="Ahrendt S."/>
            <person name="Riley R."/>
            <person name="Andreopoulos W."/>
            <person name="Labutti K."/>
            <person name="Pangilinan J."/>
            <person name="Ruiz-Duenas F.J."/>
            <person name="Barrasa J.M."/>
            <person name="Sanchez-Garcia M."/>
            <person name="Camarero S."/>
            <person name="Miyauchi S."/>
            <person name="Serrano A."/>
            <person name="Linde D."/>
            <person name="Babiker R."/>
            <person name="Drula E."/>
            <person name="Ayuso-Fernandez I."/>
            <person name="Pacheco R."/>
            <person name="Padilla G."/>
            <person name="Ferreira P."/>
            <person name="Barriuso J."/>
            <person name="Kellner H."/>
            <person name="Castanera R."/>
            <person name="Alfaro M."/>
            <person name="Ramirez L."/>
            <person name="Pisabarro A.G."/>
            <person name="Kuo A."/>
            <person name="Tritt A."/>
            <person name="Lipzen A."/>
            <person name="He G."/>
            <person name="Yan M."/>
            <person name="Ng V."/>
            <person name="Cullen D."/>
            <person name="Martin F."/>
            <person name="Rosso M.-N."/>
            <person name="Henrissat B."/>
            <person name="Hibbett D."/>
            <person name="Martinez A.T."/>
            <person name="Grigoriev I.V."/>
        </authorList>
    </citation>
    <scope>NUCLEOTIDE SEQUENCE</scope>
    <source>
        <strain evidence="4">ATCC 90797</strain>
    </source>
</reference>
<dbReference type="InterPro" id="IPR002227">
    <property type="entry name" value="Tyrosinase_Cu-bd"/>
</dbReference>
<dbReference type="EMBL" id="MU154522">
    <property type="protein sequence ID" value="KAF9501644.1"/>
    <property type="molecule type" value="Genomic_DNA"/>
</dbReference>
<sequence>MPPLNTSSSYYDDLVYFHVNNDNYVHLTALFFPWHRWLLHNVELALKNKCSYDGPTPYWDWVQDSLDFHGSTMFQDPDPQSGLGGWGVSAADDYTVTDGAFGEDASFVMAYPVPHSIRRHFDLYPYLKSLQPDLIPNPSMPGNVSITPSLIRGMINGHVGDFKGLQAAFEGFQGPHSAVHLMVGGDLAGTCPPNAAEECKDGSKWAPNDPLFWMHHAMIDKVWSEWQSKHEANFMSFEGGSVQRFENIMIHERYPNGGPPFLHLDSALSGHGLFPDGRITDVMNTTGGYLCYVYE</sequence>
<feature type="domain" description="Tyrosinase copper-binding" evidence="2">
    <location>
        <begin position="26"/>
        <end position="43"/>
    </location>
</feature>
<dbReference type="Proteomes" id="UP000807025">
    <property type="component" value="Unassembled WGS sequence"/>
</dbReference>
<dbReference type="PROSITE" id="PS00497">
    <property type="entry name" value="TYROSINASE_1"/>
    <property type="match status" value="1"/>
</dbReference>
<keyword evidence="1" id="KW-0479">Metal-binding</keyword>
<dbReference type="GO" id="GO:0046872">
    <property type="term" value="F:metal ion binding"/>
    <property type="evidence" value="ECO:0007669"/>
    <property type="project" value="UniProtKB-KW"/>
</dbReference>
<dbReference type="AlphaFoldDB" id="A0A9P6ABG1"/>